<feature type="domain" description="SpoVT-AbrB" evidence="2">
    <location>
        <begin position="1"/>
        <end position="46"/>
    </location>
</feature>
<protein>
    <submittedName>
        <fullName evidence="3">Looped-hinge helix DNA binding domain-containing protein, AbrB family</fullName>
    </submittedName>
</protein>
<evidence type="ECO:0000256" key="1">
    <source>
        <dbReference type="PROSITE-ProRule" id="PRU01076"/>
    </source>
</evidence>
<dbReference type="InterPro" id="IPR052975">
    <property type="entry name" value="Repressor-like_regulatory"/>
</dbReference>
<dbReference type="Proteomes" id="UP000186795">
    <property type="component" value="Unassembled WGS sequence"/>
</dbReference>
<dbReference type="Gene3D" id="2.10.260.10">
    <property type="match status" value="1"/>
</dbReference>
<keyword evidence="1" id="KW-0238">DNA-binding</keyword>
<sequence length="92" mass="10621">MEVSRVSTKGQVVIPKSIREKLQIREGDKVAFIEEDGKILFTKASLKAFRELADELSRVTEEKGCTEEEIMQSIKEVRKELLDERKSISRPR</sequence>
<dbReference type="OrthoDB" id="9811597at2"/>
<dbReference type="PANTHER" id="PTHR34860">
    <property type="entry name" value="REPRESSOR-LIKE PROTEIN SSO7C3"/>
    <property type="match status" value="1"/>
</dbReference>
<dbReference type="AlphaFoldDB" id="A0A1N7KRD6"/>
<dbReference type="SMART" id="SM00966">
    <property type="entry name" value="SpoVT_AbrB"/>
    <property type="match status" value="1"/>
</dbReference>
<dbReference type="RefSeq" id="WP_076524159.1">
    <property type="nucleotide sequence ID" value="NZ_CP048103.1"/>
</dbReference>
<proteinExistence type="predicted"/>
<evidence type="ECO:0000259" key="2">
    <source>
        <dbReference type="PROSITE" id="PS51740"/>
    </source>
</evidence>
<dbReference type="NCBIfam" id="TIGR01439">
    <property type="entry name" value="lp_hng_hel_AbrB"/>
    <property type="match status" value="1"/>
</dbReference>
<organism evidence="3 4">
    <name type="scientific">Kroppenstedtia eburnea</name>
    <dbReference type="NCBI Taxonomy" id="714067"/>
    <lineage>
        <taxon>Bacteria</taxon>
        <taxon>Bacillati</taxon>
        <taxon>Bacillota</taxon>
        <taxon>Bacilli</taxon>
        <taxon>Bacillales</taxon>
        <taxon>Thermoactinomycetaceae</taxon>
        <taxon>Kroppenstedtia</taxon>
    </lineage>
</organism>
<gene>
    <name evidence="3" type="ORF">SAMN05421790_103228</name>
</gene>
<accession>A0A1N7KRD6</accession>
<dbReference type="PANTHER" id="PTHR34860:SF6">
    <property type="entry name" value="REPRESSOR-LIKE PROTEIN SSO7C3"/>
    <property type="match status" value="1"/>
</dbReference>
<name>A0A1N7KRD6_9BACL</name>
<dbReference type="GO" id="GO:0003677">
    <property type="term" value="F:DNA binding"/>
    <property type="evidence" value="ECO:0007669"/>
    <property type="project" value="UniProtKB-UniRule"/>
</dbReference>
<reference evidence="4" key="1">
    <citation type="submission" date="2017-01" db="EMBL/GenBank/DDBJ databases">
        <authorList>
            <person name="Varghese N."/>
            <person name="Submissions S."/>
        </authorList>
    </citation>
    <scope>NUCLEOTIDE SEQUENCE [LARGE SCALE GENOMIC DNA]</scope>
    <source>
        <strain evidence="4">DSM 45196</strain>
    </source>
</reference>
<evidence type="ECO:0000313" key="4">
    <source>
        <dbReference type="Proteomes" id="UP000186795"/>
    </source>
</evidence>
<dbReference type="PROSITE" id="PS51740">
    <property type="entry name" value="SPOVT_ABRB"/>
    <property type="match status" value="1"/>
</dbReference>
<dbReference type="SUPFAM" id="SSF89447">
    <property type="entry name" value="AbrB/MazE/MraZ-like"/>
    <property type="match status" value="1"/>
</dbReference>
<dbReference type="InterPro" id="IPR007159">
    <property type="entry name" value="SpoVT-AbrB_dom"/>
</dbReference>
<dbReference type="Pfam" id="PF04014">
    <property type="entry name" value="MazE_antitoxin"/>
    <property type="match status" value="1"/>
</dbReference>
<evidence type="ECO:0000313" key="3">
    <source>
        <dbReference type="EMBL" id="SIS64168.1"/>
    </source>
</evidence>
<dbReference type="InterPro" id="IPR037914">
    <property type="entry name" value="SpoVT-AbrB_sf"/>
</dbReference>
<dbReference type="EMBL" id="FTOD01000003">
    <property type="protein sequence ID" value="SIS64168.1"/>
    <property type="molecule type" value="Genomic_DNA"/>
</dbReference>
<keyword evidence="4" id="KW-1185">Reference proteome</keyword>